<accession>A0A3M7P2B2</accession>
<organism evidence="1 2">
    <name type="scientific">Brachionus plicatilis</name>
    <name type="common">Marine rotifer</name>
    <name type="synonym">Brachionus muelleri</name>
    <dbReference type="NCBI Taxonomy" id="10195"/>
    <lineage>
        <taxon>Eukaryota</taxon>
        <taxon>Metazoa</taxon>
        <taxon>Spiralia</taxon>
        <taxon>Gnathifera</taxon>
        <taxon>Rotifera</taxon>
        <taxon>Eurotatoria</taxon>
        <taxon>Monogononta</taxon>
        <taxon>Pseudotrocha</taxon>
        <taxon>Ploima</taxon>
        <taxon>Brachionidae</taxon>
        <taxon>Brachionus</taxon>
    </lineage>
</organism>
<evidence type="ECO:0000313" key="2">
    <source>
        <dbReference type="Proteomes" id="UP000276133"/>
    </source>
</evidence>
<comment type="caution">
    <text evidence="1">The sequence shown here is derived from an EMBL/GenBank/DDBJ whole genome shotgun (WGS) entry which is preliminary data.</text>
</comment>
<protein>
    <submittedName>
        <fullName evidence="1">Uncharacterized protein</fullName>
    </submittedName>
</protein>
<sequence>MHHFVIKDLTIFDCYIRSKFRQEKAPKNYSDRCLLDKNTDKWEKEFCQSILIVFRSRNQELDLFLSIFFNNEIKDNT</sequence>
<dbReference type="AlphaFoldDB" id="A0A3M7P2B2"/>
<keyword evidence="2" id="KW-1185">Reference proteome</keyword>
<proteinExistence type="predicted"/>
<dbReference type="EMBL" id="REGN01014102">
    <property type="protein sequence ID" value="RMZ93069.1"/>
    <property type="molecule type" value="Genomic_DNA"/>
</dbReference>
<dbReference type="Proteomes" id="UP000276133">
    <property type="component" value="Unassembled WGS sequence"/>
</dbReference>
<evidence type="ECO:0000313" key="1">
    <source>
        <dbReference type="EMBL" id="RMZ93069.1"/>
    </source>
</evidence>
<reference evidence="1 2" key="1">
    <citation type="journal article" date="2018" name="Sci. Rep.">
        <title>Genomic signatures of local adaptation to the degree of environmental predictability in rotifers.</title>
        <authorList>
            <person name="Franch-Gras L."/>
            <person name="Hahn C."/>
            <person name="Garcia-Roger E.M."/>
            <person name="Carmona M.J."/>
            <person name="Serra M."/>
            <person name="Gomez A."/>
        </authorList>
    </citation>
    <scope>NUCLEOTIDE SEQUENCE [LARGE SCALE GENOMIC DNA]</scope>
    <source>
        <strain evidence="1">HYR1</strain>
    </source>
</reference>
<gene>
    <name evidence="1" type="ORF">BpHYR1_007378</name>
</gene>
<name>A0A3M7P2B2_BRAPC</name>